<sequence>MPSIRRVARAGQTTEILEEHPYVGGEAPTRPSVTVSYAQTLDGRVATATGESKWISCPDSLRFAHEMRADNDAVLVGAGTVCKDDPRLTVRHVPGRSPLRVVVDSTLRTPPDAAVLADGAAPGTVLAVTDRAPAKRRERALSLGATVLRLPSDAYGRVDLAALLGELVAIGIGSVMVEGGATLITGFFRTGLVDRVAVCVAPKILGDGIEAIGDLGIRDLSQSLTLADVAVEPYGVDLILSGRVVYPDGVPDRG</sequence>
<dbReference type="EC" id="3.5.4.26" evidence="5"/>
<comment type="pathway">
    <text evidence="1">Cofactor biosynthesis; riboflavin biosynthesis.</text>
</comment>
<evidence type="ECO:0000256" key="3">
    <source>
        <dbReference type="ARBA" id="ARBA00023002"/>
    </source>
</evidence>
<proteinExistence type="predicted"/>
<dbReference type="PANTHER" id="PTHR38011:SF7">
    <property type="entry name" value="2,5-DIAMINO-6-RIBOSYLAMINO-4(3H)-PYRIMIDINONE 5'-PHOSPHATE REDUCTASE"/>
    <property type="match status" value="1"/>
</dbReference>
<dbReference type="InterPro" id="IPR024072">
    <property type="entry name" value="DHFR-like_dom_sf"/>
</dbReference>
<name>A0A6J4QMT6_9ACTN</name>
<dbReference type="GO" id="GO:0050661">
    <property type="term" value="F:NADP binding"/>
    <property type="evidence" value="ECO:0007669"/>
    <property type="project" value="InterPro"/>
</dbReference>
<dbReference type="InterPro" id="IPR050765">
    <property type="entry name" value="Riboflavin_Biosynth_HTPR"/>
</dbReference>
<dbReference type="UniPathway" id="UPA00275"/>
<evidence type="ECO:0000256" key="2">
    <source>
        <dbReference type="ARBA" id="ARBA00022857"/>
    </source>
</evidence>
<dbReference type="Gene3D" id="3.40.430.10">
    <property type="entry name" value="Dihydrofolate Reductase, subunit A"/>
    <property type="match status" value="1"/>
</dbReference>
<dbReference type="NCBIfam" id="TIGR00227">
    <property type="entry name" value="ribD_Cterm"/>
    <property type="match status" value="1"/>
</dbReference>
<dbReference type="InterPro" id="IPR002734">
    <property type="entry name" value="RibDG_C"/>
</dbReference>
<dbReference type="Pfam" id="PF01872">
    <property type="entry name" value="RibD_C"/>
    <property type="match status" value="1"/>
</dbReference>
<dbReference type="AlphaFoldDB" id="A0A6J4QMT6"/>
<accession>A0A6J4QMT6</accession>
<keyword evidence="5" id="KW-0378">Hydrolase</keyword>
<protein>
    <submittedName>
        <fullName evidence="5">Diaminohydroxyphosphoribosylaminopyrimidine deaminase / 5-amino-6-(5-phosphoribosylamino)uracil reductase</fullName>
        <ecNumber evidence="5">1.1.1.193</ecNumber>
        <ecNumber evidence="5">3.5.4.26</ecNumber>
    </submittedName>
</protein>
<dbReference type="SUPFAM" id="SSF53597">
    <property type="entry name" value="Dihydrofolate reductase-like"/>
    <property type="match status" value="1"/>
</dbReference>
<evidence type="ECO:0000313" key="5">
    <source>
        <dbReference type="EMBL" id="CAA9449479.1"/>
    </source>
</evidence>
<reference evidence="5" key="1">
    <citation type="submission" date="2020-02" db="EMBL/GenBank/DDBJ databases">
        <authorList>
            <person name="Meier V. D."/>
        </authorList>
    </citation>
    <scope>NUCLEOTIDE SEQUENCE</scope>
    <source>
        <strain evidence="5">AVDCRST_MAG58</strain>
    </source>
</reference>
<dbReference type="EC" id="1.1.1.193" evidence="5"/>
<dbReference type="InterPro" id="IPR011549">
    <property type="entry name" value="RibD_C"/>
</dbReference>
<gene>
    <name evidence="5" type="ORF">AVDCRST_MAG58-843</name>
</gene>
<evidence type="ECO:0000256" key="1">
    <source>
        <dbReference type="ARBA" id="ARBA00005104"/>
    </source>
</evidence>
<dbReference type="GO" id="GO:0008835">
    <property type="term" value="F:diaminohydroxyphosphoribosylaminopyrimidine deaminase activity"/>
    <property type="evidence" value="ECO:0007669"/>
    <property type="project" value="UniProtKB-EC"/>
</dbReference>
<keyword evidence="2" id="KW-0521">NADP</keyword>
<dbReference type="EMBL" id="CADCVF010000018">
    <property type="protein sequence ID" value="CAA9449479.1"/>
    <property type="molecule type" value="Genomic_DNA"/>
</dbReference>
<dbReference type="GO" id="GO:0009231">
    <property type="term" value="P:riboflavin biosynthetic process"/>
    <property type="evidence" value="ECO:0007669"/>
    <property type="project" value="UniProtKB-UniPathway"/>
</dbReference>
<dbReference type="GO" id="GO:0008703">
    <property type="term" value="F:5-amino-6-(5-phosphoribosylamino)uracil reductase activity"/>
    <property type="evidence" value="ECO:0007669"/>
    <property type="project" value="UniProtKB-EC"/>
</dbReference>
<keyword evidence="3 5" id="KW-0560">Oxidoreductase</keyword>
<dbReference type="PANTHER" id="PTHR38011">
    <property type="entry name" value="DIHYDROFOLATE REDUCTASE FAMILY PROTEIN (AFU_ORTHOLOGUE AFUA_8G06820)"/>
    <property type="match status" value="1"/>
</dbReference>
<organism evidence="5">
    <name type="scientific">uncultured Rubrobacteraceae bacterium</name>
    <dbReference type="NCBI Taxonomy" id="349277"/>
    <lineage>
        <taxon>Bacteria</taxon>
        <taxon>Bacillati</taxon>
        <taxon>Actinomycetota</taxon>
        <taxon>Rubrobacteria</taxon>
        <taxon>Rubrobacterales</taxon>
        <taxon>Rubrobacteraceae</taxon>
        <taxon>environmental samples</taxon>
    </lineage>
</organism>
<evidence type="ECO:0000259" key="4">
    <source>
        <dbReference type="Pfam" id="PF01872"/>
    </source>
</evidence>
<feature type="domain" description="Bacterial bifunctional deaminase-reductase C-terminal" evidence="4">
    <location>
        <begin position="31"/>
        <end position="239"/>
    </location>
</feature>